<evidence type="ECO:0000313" key="3">
    <source>
        <dbReference type="Proteomes" id="UP001605036"/>
    </source>
</evidence>
<reference evidence="2 3" key="1">
    <citation type="submission" date="2024-09" db="EMBL/GenBank/DDBJ databases">
        <title>Chromosome-scale assembly of Riccia fluitans.</title>
        <authorList>
            <person name="Paukszto L."/>
            <person name="Sawicki J."/>
            <person name="Karawczyk K."/>
            <person name="Piernik-Szablinska J."/>
            <person name="Szczecinska M."/>
            <person name="Mazdziarz M."/>
        </authorList>
    </citation>
    <scope>NUCLEOTIDE SEQUENCE [LARGE SCALE GENOMIC DNA]</scope>
    <source>
        <strain evidence="2">Rf_01</strain>
        <tissue evidence="2">Aerial parts of the thallus</tissue>
    </source>
</reference>
<comment type="caution">
    <text evidence="2">The sequence shown here is derived from an EMBL/GenBank/DDBJ whole genome shotgun (WGS) entry which is preliminary data.</text>
</comment>
<dbReference type="AlphaFoldDB" id="A0ABD1YM91"/>
<sequence length="140" mass="15858">MEIRKDKQSMDDFESKVETNLEWIVDFRKNLRETEIPQHGSRTYAYSVPHELKVLKESAFRPKAGLCLGLKSRFSLTPEVRKMDTLKARWARIYFKWRTKGVSGGEGSSSGNHTSVGAPPEVPVERARGIAGQAKWNAHA</sequence>
<name>A0ABD1YM91_9MARC</name>
<protein>
    <submittedName>
        <fullName evidence="2">Uncharacterized protein</fullName>
    </submittedName>
</protein>
<organism evidence="2 3">
    <name type="scientific">Riccia fluitans</name>
    <dbReference type="NCBI Taxonomy" id="41844"/>
    <lineage>
        <taxon>Eukaryota</taxon>
        <taxon>Viridiplantae</taxon>
        <taxon>Streptophyta</taxon>
        <taxon>Embryophyta</taxon>
        <taxon>Marchantiophyta</taxon>
        <taxon>Marchantiopsida</taxon>
        <taxon>Marchantiidae</taxon>
        <taxon>Marchantiales</taxon>
        <taxon>Ricciaceae</taxon>
        <taxon>Riccia</taxon>
    </lineage>
</organism>
<feature type="region of interest" description="Disordered" evidence="1">
    <location>
        <begin position="100"/>
        <end position="124"/>
    </location>
</feature>
<evidence type="ECO:0000313" key="2">
    <source>
        <dbReference type="EMBL" id="KAL2631893.1"/>
    </source>
</evidence>
<gene>
    <name evidence="2" type="ORF">R1flu_016579</name>
</gene>
<dbReference type="EMBL" id="JBHFFA010000004">
    <property type="protein sequence ID" value="KAL2631893.1"/>
    <property type="molecule type" value="Genomic_DNA"/>
</dbReference>
<accession>A0ABD1YM91</accession>
<keyword evidence="3" id="KW-1185">Reference proteome</keyword>
<dbReference type="Proteomes" id="UP001605036">
    <property type="component" value="Unassembled WGS sequence"/>
</dbReference>
<evidence type="ECO:0000256" key="1">
    <source>
        <dbReference type="SAM" id="MobiDB-lite"/>
    </source>
</evidence>
<proteinExistence type="predicted"/>